<reference evidence="2 3" key="1">
    <citation type="submission" date="2024-10" db="EMBL/GenBank/DDBJ databases">
        <title>The Natural Products Discovery Center: Release of the First 8490 Sequenced Strains for Exploring Actinobacteria Biosynthetic Diversity.</title>
        <authorList>
            <person name="Kalkreuter E."/>
            <person name="Kautsar S.A."/>
            <person name="Yang D."/>
            <person name="Bader C.D."/>
            <person name="Teijaro C.N."/>
            <person name="Fluegel L."/>
            <person name="Davis C.M."/>
            <person name="Simpson J.R."/>
            <person name="Lauterbach L."/>
            <person name="Steele A.D."/>
            <person name="Gui C."/>
            <person name="Meng S."/>
            <person name="Li G."/>
            <person name="Viehrig K."/>
            <person name="Ye F."/>
            <person name="Su P."/>
            <person name="Kiefer A.F."/>
            <person name="Nichols A."/>
            <person name="Cepeda A.J."/>
            <person name="Yan W."/>
            <person name="Fan B."/>
            <person name="Jiang Y."/>
            <person name="Adhikari A."/>
            <person name="Zheng C.-J."/>
            <person name="Schuster L."/>
            <person name="Cowan T.M."/>
            <person name="Smanski M.J."/>
            <person name="Chevrette M.G."/>
            <person name="De Carvalho L.P.S."/>
            <person name="Shen B."/>
        </authorList>
    </citation>
    <scope>NUCLEOTIDE SEQUENCE [LARGE SCALE GENOMIC DNA]</scope>
    <source>
        <strain evidence="2 3">NPDC015755</strain>
    </source>
</reference>
<dbReference type="Pfam" id="PF05076">
    <property type="entry name" value="SUFU"/>
    <property type="match status" value="1"/>
</dbReference>
<protein>
    <submittedName>
        <fullName evidence="2">Suppressor of fused domain protein</fullName>
    </submittedName>
</protein>
<dbReference type="InterPro" id="IPR020941">
    <property type="entry name" value="SUFU-like_domain"/>
</dbReference>
<comment type="caution">
    <text evidence="2">The sequence shown here is derived from an EMBL/GenBank/DDBJ whole genome shotgun (WGS) entry which is preliminary data.</text>
</comment>
<keyword evidence="3" id="KW-1185">Reference proteome</keyword>
<evidence type="ECO:0000313" key="3">
    <source>
        <dbReference type="Proteomes" id="UP001603013"/>
    </source>
</evidence>
<name>A0ABW6Y6X2_9ACTN</name>
<dbReference type="RefSeq" id="WP_391933078.1">
    <property type="nucleotide sequence ID" value="NZ_JBIBSM010000002.1"/>
</dbReference>
<accession>A0ABW6Y6X2</accession>
<gene>
    <name evidence="2" type="ORF">ACF05T_04555</name>
</gene>
<organism evidence="2 3">
    <name type="scientific">Streptomyces lateritius</name>
    <dbReference type="NCBI Taxonomy" id="67313"/>
    <lineage>
        <taxon>Bacteria</taxon>
        <taxon>Bacillati</taxon>
        <taxon>Actinomycetota</taxon>
        <taxon>Actinomycetes</taxon>
        <taxon>Kitasatosporales</taxon>
        <taxon>Streptomycetaceae</taxon>
        <taxon>Streptomyces</taxon>
    </lineage>
</organism>
<proteinExistence type="predicted"/>
<dbReference type="Proteomes" id="UP001603013">
    <property type="component" value="Unassembled WGS sequence"/>
</dbReference>
<evidence type="ECO:0000313" key="2">
    <source>
        <dbReference type="EMBL" id="MFF8275380.1"/>
    </source>
</evidence>
<feature type="domain" description="Suppressor of fused-like" evidence="1">
    <location>
        <begin position="70"/>
        <end position="188"/>
    </location>
</feature>
<sequence length="192" mass="21025">MVQPPKAVTGPLEAHVRRFFAGRSVRPVDHALRDGRRGREPGFHVLEVAPEGPGDCWTYVTARRSPEGADGLEFVLTAPVSDTRFADLLAMVVAYHRDPADRPLDLGHSLPIGEPWLPGSACTHLLVSLPYPHGPELEHCPLPGGGHARFLWLLPVTESEIVYRRAHGTEALERLFDQAGINPVDPHRAPVA</sequence>
<evidence type="ECO:0000259" key="1">
    <source>
        <dbReference type="Pfam" id="PF05076"/>
    </source>
</evidence>
<dbReference type="EMBL" id="JBIBSM010000002">
    <property type="protein sequence ID" value="MFF8275380.1"/>
    <property type="molecule type" value="Genomic_DNA"/>
</dbReference>